<name>A0A1C3ETG3_9PLAN</name>
<keyword evidence="2" id="KW-0812">Transmembrane</keyword>
<gene>
    <name evidence="3" type="ORF">A6X21_15915</name>
</gene>
<feature type="compositionally biased region" description="Polar residues" evidence="1">
    <location>
        <begin position="354"/>
        <end position="380"/>
    </location>
</feature>
<accession>A0A1C3ETG3</accession>
<dbReference type="Proteomes" id="UP000094828">
    <property type="component" value="Unassembled WGS sequence"/>
</dbReference>
<evidence type="ECO:0000256" key="1">
    <source>
        <dbReference type="SAM" id="MobiDB-lite"/>
    </source>
</evidence>
<sequence>MDLANRFLGMFRAFADTSLVSQLSTLAVRSQAGNWIWNVLRFICLTLLMYILLTAGADFLAYLFSPLRKEVVIFADLPSTNQFDSAVDLQKNITTTTGIRRYFPFFGNGIEKVTVKETGGTQDNLLRLINSKKGLSPPPTCAIVVDSFASQDSPDLRLLAPFRTEMLLVIAKKKLLNEILKGNPTPTGAVSFEDLIRKPIQQPLSFPIRLAVGRKDTLQRRLAGEMLELVCPPNADRLNDGKAGGENDWFDAANDKAALLAGQNGFVLDEENPSYDKKDFFNKTASPKLRYDSFPDILFLTTGVENRLLYDMAWSGEWEVVDCASVLSGYTLTHEGYSILEVDEKTYGLAPITTADSQNSTGRTTTKPDSTASPAEKANASTELLNSRPFVPSKIKVLALRKVLACTDSMDGWTAQSIALAAASAWSKKVDLSERSQKLRPANPDGQNDGNRFNLLVTPTKSVLPLHPAVKQLENGNRYSPWTASFSSMTFLLSLFSSILLSTPIVRFASGRLDAYLQSLDETEARLAWENFRKSHGNTPETSSASESLIHLVKELRDTKLSEILNVDCRLSLRPLQIEMIEQLTQSIELWGRREAAAVKRGCQQIFDEVVDLGKIVSIRRSDRTHAERKSSKLINSLHLKSDITQKRIWEMLDLIKTLPLHAVTPGLRRLDTICEELLRWMAAKLRRVARRCPSDATNDLVVDKLASDMSHAMSVLRKGLPANSIQSMPDPVLTWKESVLLKRGRPKRDNSKYAQLSKKVALACKKAERLTWGKPREKFLVETWPKLKLEIQQAHSSGMLTTIGSNTLRERLDEYFICKAGAGDVPDSEMDSETTANTQAQATSKRPKPRTKSTGNRK</sequence>
<proteinExistence type="predicted"/>
<reference evidence="3 4" key="1">
    <citation type="submission" date="2016-05" db="EMBL/GenBank/DDBJ databases">
        <title>Genomic and physiological characterization of Planctopirus sp. isolated from fresh water lake.</title>
        <authorList>
            <person name="Subhash Y."/>
            <person name="Ramana C."/>
        </authorList>
    </citation>
    <scope>NUCLEOTIDE SEQUENCE [LARGE SCALE GENOMIC DNA]</scope>
    <source>
        <strain evidence="3 4">JC280</strain>
    </source>
</reference>
<protein>
    <submittedName>
        <fullName evidence="3">Uncharacterized protein</fullName>
    </submittedName>
</protein>
<feature type="compositionally biased region" description="Basic residues" evidence="1">
    <location>
        <begin position="846"/>
        <end position="859"/>
    </location>
</feature>
<dbReference type="EMBL" id="LYDR01000010">
    <property type="protein sequence ID" value="ODA36617.1"/>
    <property type="molecule type" value="Genomic_DNA"/>
</dbReference>
<keyword evidence="2" id="KW-1133">Transmembrane helix</keyword>
<feature type="transmembrane region" description="Helical" evidence="2">
    <location>
        <begin position="39"/>
        <end position="64"/>
    </location>
</feature>
<organism evidence="3 4">
    <name type="scientific">Planctopirus hydrillae</name>
    <dbReference type="NCBI Taxonomy" id="1841610"/>
    <lineage>
        <taxon>Bacteria</taxon>
        <taxon>Pseudomonadati</taxon>
        <taxon>Planctomycetota</taxon>
        <taxon>Planctomycetia</taxon>
        <taxon>Planctomycetales</taxon>
        <taxon>Planctomycetaceae</taxon>
        <taxon>Planctopirus</taxon>
    </lineage>
</organism>
<dbReference type="RefSeq" id="WP_131818120.1">
    <property type="nucleotide sequence ID" value="NZ_LYDR01000010.1"/>
</dbReference>
<evidence type="ECO:0000256" key="2">
    <source>
        <dbReference type="SAM" id="Phobius"/>
    </source>
</evidence>
<evidence type="ECO:0000313" key="3">
    <source>
        <dbReference type="EMBL" id="ODA36617.1"/>
    </source>
</evidence>
<keyword evidence="2" id="KW-0472">Membrane</keyword>
<feature type="region of interest" description="Disordered" evidence="1">
    <location>
        <begin position="353"/>
        <end position="380"/>
    </location>
</feature>
<evidence type="ECO:0000313" key="4">
    <source>
        <dbReference type="Proteomes" id="UP000094828"/>
    </source>
</evidence>
<comment type="caution">
    <text evidence="3">The sequence shown here is derived from an EMBL/GenBank/DDBJ whole genome shotgun (WGS) entry which is preliminary data.</text>
</comment>
<keyword evidence="4" id="KW-1185">Reference proteome</keyword>
<feature type="region of interest" description="Disordered" evidence="1">
    <location>
        <begin position="824"/>
        <end position="859"/>
    </location>
</feature>
<feature type="compositionally biased region" description="Polar residues" evidence="1">
    <location>
        <begin position="834"/>
        <end position="845"/>
    </location>
</feature>
<dbReference type="AlphaFoldDB" id="A0A1C3ETG3"/>